<name>A0A3S5YF63_SALER</name>
<evidence type="ECO:0008006" key="2">
    <source>
        <dbReference type="Google" id="ProtNLM"/>
    </source>
</evidence>
<gene>
    <name evidence="1" type="ORF">P298_21325</name>
</gene>
<dbReference type="InterPro" id="IPR012337">
    <property type="entry name" value="RNaseH-like_sf"/>
</dbReference>
<dbReference type="EMBL" id="AWRC01000050">
    <property type="protein sequence ID" value="OLV94504.1"/>
    <property type="molecule type" value="Genomic_DNA"/>
</dbReference>
<dbReference type="Proteomes" id="UP000868500">
    <property type="component" value="Unassembled WGS sequence"/>
</dbReference>
<sequence>MSQAQKKNPSLPEYGYAWAVIYEVAALYHSRWKIEVGFRNLKSGLLDKTLVLRRRKVDLREVWGDIAGL</sequence>
<reference evidence="1" key="1">
    <citation type="submission" date="2013-09" db="EMBL/GenBank/DDBJ databases">
        <title>Salmonella enterica subsp. IIIa serovar 18:z4:z23:-.</title>
        <authorList>
            <person name="Chen Y."/>
            <person name="Li C."/>
            <person name="Mcdermott P."/>
            <person name="Zhao S."/>
        </authorList>
    </citation>
    <scope>NUCLEOTIDE SEQUENCE [LARGE SCALE GENOMIC DNA]</scope>
    <source>
        <strain evidence="1">N26626</strain>
    </source>
</reference>
<proteinExistence type="predicted"/>
<organism evidence="1">
    <name type="scientific">Salmonella enterica subsp. arizonae serovar 18:z4,z23:- str. CVM N26626</name>
    <dbReference type="NCBI Taxonomy" id="1395119"/>
    <lineage>
        <taxon>Bacteria</taxon>
        <taxon>Pseudomonadati</taxon>
        <taxon>Pseudomonadota</taxon>
        <taxon>Gammaproteobacteria</taxon>
        <taxon>Enterobacterales</taxon>
        <taxon>Enterobacteriaceae</taxon>
        <taxon>Salmonella</taxon>
    </lineage>
</organism>
<dbReference type="AlphaFoldDB" id="A0A3S5YF63"/>
<comment type="caution">
    <text evidence="1">The sequence shown here is derived from an EMBL/GenBank/DDBJ whole genome shotgun (WGS) entry which is preliminary data.</text>
</comment>
<dbReference type="SUPFAM" id="SSF53098">
    <property type="entry name" value="Ribonuclease H-like"/>
    <property type="match status" value="1"/>
</dbReference>
<protein>
    <recommendedName>
        <fullName evidence="2">Transposase IS4-like domain-containing protein</fullName>
    </recommendedName>
</protein>
<accession>A0A3S5YF63</accession>
<evidence type="ECO:0000313" key="1">
    <source>
        <dbReference type="EMBL" id="OLV94504.1"/>
    </source>
</evidence>